<evidence type="ECO:0000313" key="6">
    <source>
        <dbReference type="Proteomes" id="UP000034947"/>
    </source>
</evidence>
<keyword evidence="3" id="KW-0812">Transmembrane</keyword>
<accession>A0A0F8UZ98</accession>
<feature type="domain" description="Nephrocystin 3-like N-terminal" evidence="4">
    <location>
        <begin position="361"/>
        <end position="543"/>
    </location>
</feature>
<dbReference type="InterPro" id="IPR029058">
    <property type="entry name" value="AB_hydrolase_fold"/>
</dbReference>
<evidence type="ECO:0000256" key="2">
    <source>
        <dbReference type="SAM" id="MobiDB-lite"/>
    </source>
</evidence>
<evidence type="ECO:0000256" key="1">
    <source>
        <dbReference type="ARBA" id="ARBA00022737"/>
    </source>
</evidence>
<feature type="transmembrane region" description="Helical" evidence="3">
    <location>
        <begin position="1447"/>
        <end position="1466"/>
    </location>
</feature>
<feature type="transmembrane region" description="Helical" evidence="3">
    <location>
        <begin position="1500"/>
        <end position="1519"/>
    </location>
</feature>
<proteinExistence type="predicted"/>
<dbReference type="Gene3D" id="3.40.50.300">
    <property type="entry name" value="P-loop containing nucleotide triphosphate hydrolases"/>
    <property type="match status" value="1"/>
</dbReference>
<comment type="caution">
    <text evidence="5">The sequence shown here is derived from an EMBL/GenBank/DDBJ whole genome shotgun (WGS) entry which is preliminary data.</text>
</comment>
<keyword evidence="3" id="KW-1133">Transmembrane helix</keyword>
<dbReference type="EMBL" id="JYKN01000321">
    <property type="protein sequence ID" value="KKK24833.1"/>
    <property type="molecule type" value="Genomic_DNA"/>
</dbReference>
<protein>
    <recommendedName>
        <fullName evidence="4">Nephrocystin 3-like N-terminal domain-containing protein</fullName>
    </recommendedName>
</protein>
<feature type="transmembrane region" description="Helical" evidence="3">
    <location>
        <begin position="1390"/>
        <end position="1410"/>
    </location>
</feature>
<dbReference type="Proteomes" id="UP000034947">
    <property type="component" value="Unassembled WGS sequence"/>
</dbReference>
<dbReference type="OrthoDB" id="194358at2759"/>
<dbReference type="SUPFAM" id="SSF53474">
    <property type="entry name" value="alpha/beta-Hydrolases"/>
    <property type="match status" value="1"/>
</dbReference>
<evidence type="ECO:0000259" key="4">
    <source>
        <dbReference type="Pfam" id="PF24883"/>
    </source>
</evidence>
<keyword evidence="1" id="KW-0677">Repeat</keyword>
<feature type="region of interest" description="Disordered" evidence="2">
    <location>
        <begin position="1104"/>
        <end position="1127"/>
    </location>
</feature>
<dbReference type="PANTHER" id="PTHR10039">
    <property type="entry name" value="AMELOGENIN"/>
    <property type="match status" value="1"/>
</dbReference>
<keyword evidence="3" id="KW-0472">Membrane</keyword>
<sequence length="1684" mass="190516">MADCEDGLPAQLHQEFVPPKSRVSESFTRYHGEAAADIVFVHGLGSRYETTWTYKRKDGSRFNWIRERLAKDMPDARILGFEYPSRWYNDPVQTDLTECASELLRSLIRDRCHNGSGEMCRARRKRPIIFVGHSFGGLVVKKAMTMASQVLNTNASREEYKNNRDLLSAMSGIIFLGTPHRGSDFSVLGLWKNFFGSSILRVSSNNEIITILQPDSYSLSELQRQFTRLCIDERMAGLKLICYYEMREVPVLKKLVVPKHSAVLDHAASRGMNANHMDMNGFPEKDDGEREADYGHFLADIQMLFNSAKTSVRDRFSAWQYGSAMPDAEREQLQRWLDPSREAQTTIYHKRREIQQSATYTCTWIQNVPAFQEWLGDTEKRDALWITGKAGSGKSILAAYIIDLLKDRSPTEDEESLLCHTPLTQAECSYKQNNTPVLFFFGGVDRNRETAERMLATMLHQLLLARPESQEVFNIARKLYLDALNGNGTSLMAMAESLLHVISVVGPTYIIVDNIEDIASPGIFLEKLAVLRSASEARFLILSQETRQVSEALSSNFNITEPLVITDYSADDITEFISVKSAFLFEKKPRLLVKEETIVKSLHDGAHGMFQWVNSAFEHLKYVEDPRDIEQSLNGIHKDLIDTYDKIFERLGQDRAEFEIRRIRVFLQFLAVSATPVSSADVKIAGLAAECLYQEAVEGGSKKECARRTEESLKTLLDYQQCSDSWDVAESDMRACLGSVVDICSDGTLQFKHPSILRALTRIDPATSGSPESSIFKFSLEEAHLTIARICMTVCRSSTFIHSNVFVSTPVPMVAYAWNYWAYHFKKSKCVLLTEAQGVQLWSLVQSNPAVLQGVWEAQQALQEIFNRMVDGVSRDALLYLEALIDFISRPLRAVPGRFSDREYVLCLQRAQESLLRPTQDLCSLRKAPYDSFAYNLSGDRALVTGALAKETPDPLAATNLRHKAVDAATQAKSKLLGPSSSVFRLHLDDYLQSNQGVPRPSGPSRLLLDVARDLRRVALRFAVDPIYSALLATASGSSFSPLHPLVHVAQLLEECGQYPYWEPLPIATDHMGYFICPADDLEYAPAKFVLHCFEWRSAKRDGSEMTPIQPTTHKLKARPSPSGHRLVRVSTENREQVRRLHQITADKYFAAQLSYAVFQADEKNGWINYLITNPLRNMHMKTSLLITEIRDSQMSNDPASILNHYAPTEVHETQMGAFLRSVPRLLPVYFVHYVVLLLEAFGRVARQTLSAHFTKIQIAYVELQQVTGFLWRAFTPGNLPPLKSKYFAAAVALFLLRCRYFHSWGSYFWFHPWTQFSYAYKHPAVYLDMQNEFHFWRCCWRLVLYFVTSLSGTTSMGFTMMPDLNDTPTGHISMVYAIFHSFCTIERSLFAFTAVVATLIASASVMLYDLETLIQIYSFSLAFWLNLGFEISLGGMQIALPARLQGWTGILMTLAIRVAVYYLVVRYFVTVSRFFTFVSRPFWLVMLAFWKYFLNNSIALAKGIGTLCILLMAYKAFWTMHKFIWDPYGIEDSLKALLSASHNARATLDAGQAGNLRRIGWYPLGIRVAEPTENIEQQAITERGQPYANVPLRQAVSGLQESVAGGVEQVAGETKQYFEDGAWQRDKERLGEYMDKTALETGEQLNKVVDGVAFSVGGLFAEKPKKQLLVPPPRAGKGGEKED</sequence>
<name>A0A0F8UZ98_9EURO</name>
<dbReference type="Pfam" id="PF24883">
    <property type="entry name" value="NPHP3_N"/>
    <property type="match status" value="1"/>
</dbReference>
<keyword evidence="6" id="KW-1185">Reference proteome</keyword>
<dbReference type="Gene3D" id="3.40.50.1820">
    <property type="entry name" value="alpha/beta hydrolase"/>
    <property type="match status" value="1"/>
</dbReference>
<dbReference type="PANTHER" id="PTHR10039:SF17">
    <property type="entry name" value="FUNGAL STAND N-TERMINAL GOODBYE DOMAIN-CONTAINING PROTEIN-RELATED"/>
    <property type="match status" value="1"/>
</dbReference>
<feature type="transmembrane region" description="Helical" evidence="3">
    <location>
        <begin position="1422"/>
        <end position="1441"/>
    </location>
</feature>
<dbReference type="SUPFAM" id="SSF52540">
    <property type="entry name" value="P-loop containing nucleoside triphosphate hydrolases"/>
    <property type="match status" value="1"/>
</dbReference>
<evidence type="ECO:0000313" key="5">
    <source>
        <dbReference type="EMBL" id="KKK24833.1"/>
    </source>
</evidence>
<dbReference type="InterPro" id="IPR027417">
    <property type="entry name" value="P-loop_NTPase"/>
</dbReference>
<evidence type="ECO:0000256" key="3">
    <source>
        <dbReference type="SAM" id="Phobius"/>
    </source>
</evidence>
<dbReference type="VEuPathDB" id="FungiDB:P175DRAFT_0490691"/>
<gene>
    <name evidence="5" type="ORF">AOCH_005787</name>
</gene>
<reference evidence="5 6" key="1">
    <citation type="submission" date="2015-02" db="EMBL/GenBank/DDBJ databases">
        <title>Draft Genome Sequences of Two Closely-Related Aflatoxigenic Aspergillus Species Obtained from the Cote d'Ivoire.</title>
        <authorList>
            <person name="Moore G.G."/>
            <person name="Beltz S.B."/>
            <person name="Mack B.M."/>
        </authorList>
    </citation>
    <scope>NUCLEOTIDE SEQUENCE [LARGE SCALE GENOMIC DNA]</scope>
    <source>
        <strain evidence="5 6">SRRC1432</strain>
    </source>
</reference>
<organism evidence="5 6">
    <name type="scientific">Aspergillus ochraceoroseus</name>
    <dbReference type="NCBI Taxonomy" id="138278"/>
    <lineage>
        <taxon>Eukaryota</taxon>
        <taxon>Fungi</taxon>
        <taxon>Dikarya</taxon>
        <taxon>Ascomycota</taxon>
        <taxon>Pezizomycotina</taxon>
        <taxon>Eurotiomycetes</taxon>
        <taxon>Eurotiomycetidae</taxon>
        <taxon>Eurotiales</taxon>
        <taxon>Aspergillaceae</taxon>
        <taxon>Aspergillus</taxon>
        <taxon>Aspergillus subgen. Nidulantes</taxon>
    </lineage>
</organism>
<dbReference type="InterPro" id="IPR056884">
    <property type="entry name" value="NPHP3-like_N"/>
</dbReference>